<keyword evidence="2" id="KW-1185">Reference proteome</keyword>
<name>A0A5N5TJS6_9CRUS</name>
<gene>
    <name evidence="1" type="ORF">Anas_04792</name>
</gene>
<comment type="caution">
    <text evidence="1">The sequence shown here is derived from an EMBL/GenBank/DDBJ whole genome shotgun (WGS) entry which is preliminary data.</text>
</comment>
<protein>
    <submittedName>
        <fullName evidence="1">Uncharacterized protein</fullName>
    </submittedName>
</protein>
<dbReference type="OrthoDB" id="407558at2759"/>
<proteinExistence type="predicted"/>
<organism evidence="1 2">
    <name type="scientific">Armadillidium nasatum</name>
    <dbReference type="NCBI Taxonomy" id="96803"/>
    <lineage>
        <taxon>Eukaryota</taxon>
        <taxon>Metazoa</taxon>
        <taxon>Ecdysozoa</taxon>
        <taxon>Arthropoda</taxon>
        <taxon>Crustacea</taxon>
        <taxon>Multicrustacea</taxon>
        <taxon>Malacostraca</taxon>
        <taxon>Eumalacostraca</taxon>
        <taxon>Peracarida</taxon>
        <taxon>Isopoda</taxon>
        <taxon>Oniscidea</taxon>
        <taxon>Crinocheta</taxon>
        <taxon>Armadillidiidae</taxon>
        <taxon>Armadillidium</taxon>
    </lineage>
</organism>
<sequence length="72" mass="8244">MLRNQSVDNSGKFHSNRNTLYIFIRAKNVRPVSRKVTTVQGYKISEMANPKVFFDISIDNKPVGRIVCDLKS</sequence>
<evidence type="ECO:0000313" key="1">
    <source>
        <dbReference type="EMBL" id="KAB7506413.1"/>
    </source>
</evidence>
<reference evidence="1 2" key="1">
    <citation type="journal article" date="2019" name="PLoS Biol.">
        <title>Sex chromosomes control vertical transmission of feminizing Wolbachia symbionts in an isopod.</title>
        <authorList>
            <person name="Becking T."/>
            <person name="Chebbi M.A."/>
            <person name="Giraud I."/>
            <person name="Moumen B."/>
            <person name="Laverre T."/>
            <person name="Caubet Y."/>
            <person name="Peccoud J."/>
            <person name="Gilbert C."/>
            <person name="Cordaux R."/>
        </authorList>
    </citation>
    <scope>NUCLEOTIDE SEQUENCE [LARGE SCALE GENOMIC DNA]</scope>
    <source>
        <strain evidence="1">ANa2</strain>
        <tissue evidence="1">Whole body excluding digestive tract and cuticle</tissue>
    </source>
</reference>
<evidence type="ECO:0000313" key="2">
    <source>
        <dbReference type="Proteomes" id="UP000326759"/>
    </source>
</evidence>
<accession>A0A5N5TJS6</accession>
<dbReference type="AlphaFoldDB" id="A0A5N5TJS6"/>
<dbReference type="Proteomes" id="UP000326759">
    <property type="component" value="Unassembled WGS sequence"/>
</dbReference>
<dbReference type="EMBL" id="SEYY01000826">
    <property type="protein sequence ID" value="KAB7506413.1"/>
    <property type="molecule type" value="Genomic_DNA"/>
</dbReference>